<dbReference type="EMBL" id="KJ563295">
    <property type="protein sequence ID" value="AIF30115.1"/>
    <property type="molecule type" value="Genomic_DNA"/>
</dbReference>
<accession>A0A075INH1</accession>
<keyword evidence="7" id="KW-1015">Disulfide bond</keyword>
<dbReference type="GO" id="GO:0055036">
    <property type="term" value="C:virion membrane"/>
    <property type="evidence" value="ECO:0007669"/>
    <property type="project" value="UniProtKB-SubCell"/>
</dbReference>
<evidence type="ECO:0000313" key="10">
    <source>
        <dbReference type="EMBL" id="AIF30115.1"/>
    </source>
</evidence>
<keyword evidence="6 9" id="KW-0472">Membrane</keyword>
<evidence type="ECO:0000256" key="5">
    <source>
        <dbReference type="ARBA" id="ARBA00022989"/>
    </source>
</evidence>
<evidence type="ECO:0000256" key="4">
    <source>
        <dbReference type="ARBA" id="ARBA00022921"/>
    </source>
</evidence>
<evidence type="ECO:0000256" key="7">
    <source>
        <dbReference type="ARBA" id="ARBA00023157"/>
    </source>
</evidence>
<organism evidence="10 11">
    <name type="scientific">Ectromelia virus Naval</name>
    <dbReference type="NCBI Taxonomy" id="1651168"/>
    <lineage>
        <taxon>Viruses</taxon>
        <taxon>Varidnaviria</taxon>
        <taxon>Bamfordvirae</taxon>
        <taxon>Nucleocytoviricota</taxon>
        <taxon>Pokkesviricetes</taxon>
        <taxon>Chitovirales</taxon>
        <taxon>Poxviridae</taxon>
        <taxon>Chordopoxvirinae</taxon>
        <taxon>Orthopoxvirus</taxon>
        <taxon>Orthopoxvirus ectromelia</taxon>
        <taxon>Ectromelia virus</taxon>
    </lineage>
</organism>
<reference evidence="10 11" key="1">
    <citation type="journal article" date="2014" name="Virology">
        <title>The genome sequence of ectromelia virus Naval and Cornell isolates from outbreaks in North America.</title>
        <authorList>
            <person name="Mavian C."/>
            <person name="Lopez-Bueno A."/>
            <person name="Bryant N.A."/>
            <person name="Seeger K."/>
            <person name="Quail M.A."/>
            <person name="Harris D."/>
            <person name="Barrell B."/>
            <person name="Alcami A."/>
        </authorList>
    </citation>
    <scope>NUCLEOTIDE SEQUENCE [LARGE SCALE GENOMIC DNA]</scope>
    <source>
        <strain evidence="10">NAVAL</strain>
    </source>
</reference>
<evidence type="ECO:0000256" key="6">
    <source>
        <dbReference type="ARBA" id="ARBA00023136"/>
    </source>
</evidence>
<evidence type="ECO:0000256" key="1">
    <source>
        <dbReference type="ARBA" id="ARBA00004381"/>
    </source>
</evidence>
<sequence length="212" mass="23777">MAETKEFKTLYNLFIDSYLQKLAQHSIPTNVTCAIHIGEVIGQFKNCALRITNKCMSNSRLSFTLMVESFIEVISLLPEKDRRAIAEEIGIDLDDVPSAVSKLEKNCNAYAEVNNIIDIQKLNIGECSAPPGQHMLLQIVNTGSADANCGLQTIVKSLNKIYVPPIIENRLPYYDPWFLVGVAIILVIFTVAICSIRRNLALKYRYGTFLYV</sequence>
<comment type="function">
    <text evidence="8">Component of the entry fusion complex (EFC), which consists of 11 proteins. During cell infection, this complex mediates entry of the virion core into the host cytoplasm by a two-step mechanism consisting of lipid mixing of the viral and cellular membranes and subsequent pore formation.</text>
</comment>
<feature type="transmembrane region" description="Helical" evidence="9">
    <location>
        <begin position="177"/>
        <end position="196"/>
    </location>
</feature>
<keyword evidence="3" id="KW-0261">Viral envelope protein</keyword>
<evidence type="ECO:0000313" key="11">
    <source>
        <dbReference type="Proteomes" id="UP000164837"/>
    </source>
</evidence>
<name>A0A075INH1_9POXV</name>
<protein>
    <submittedName>
        <fullName evidence="10">EVN049</fullName>
    </submittedName>
</protein>
<keyword evidence="5 9" id="KW-1133">Transmembrane helix</keyword>
<keyword evidence="3" id="KW-0946">Virion</keyword>
<keyword evidence="4" id="KW-0426">Late protein</keyword>
<dbReference type="Proteomes" id="UP000164837">
    <property type="component" value="Genome"/>
</dbReference>
<evidence type="ECO:0000256" key="9">
    <source>
        <dbReference type="SAM" id="Phobius"/>
    </source>
</evidence>
<dbReference type="GO" id="GO:0019031">
    <property type="term" value="C:viral envelope"/>
    <property type="evidence" value="ECO:0007669"/>
    <property type="project" value="UniProtKB-KW"/>
</dbReference>
<keyword evidence="2 9" id="KW-0812">Transmembrane</keyword>
<evidence type="ECO:0000256" key="8">
    <source>
        <dbReference type="ARBA" id="ARBA00034668"/>
    </source>
</evidence>
<evidence type="ECO:0000256" key="2">
    <source>
        <dbReference type="ARBA" id="ARBA00022692"/>
    </source>
</evidence>
<comment type="subcellular location">
    <subcellularLocation>
        <location evidence="1">Virion membrane</location>
        <topology evidence="1">Single-pass membrane protein</topology>
    </subcellularLocation>
</comment>
<proteinExistence type="predicted"/>
<dbReference type="Pfam" id="PF02442">
    <property type="entry name" value="L1R_F9L"/>
    <property type="match status" value="1"/>
</dbReference>
<dbReference type="InterPro" id="IPR003472">
    <property type="entry name" value="Virion_mem_poxvirus_L1"/>
</dbReference>
<evidence type="ECO:0000256" key="3">
    <source>
        <dbReference type="ARBA" id="ARBA00022879"/>
    </source>
</evidence>